<dbReference type="Proteomes" id="UP000186303">
    <property type="component" value="Chromosome 1"/>
</dbReference>
<feature type="transmembrane region" description="Helical" evidence="11">
    <location>
        <begin position="111"/>
        <end position="132"/>
    </location>
</feature>
<feature type="compositionally biased region" description="Basic and acidic residues" evidence="10">
    <location>
        <begin position="601"/>
        <end position="618"/>
    </location>
</feature>
<keyword evidence="6" id="KW-0547">Nucleotide-binding</keyword>
<evidence type="ECO:0000313" key="15">
    <source>
        <dbReference type="Proteomes" id="UP000186303"/>
    </source>
</evidence>
<evidence type="ECO:0000256" key="8">
    <source>
        <dbReference type="ARBA" id="ARBA00022989"/>
    </source>
</evidence>
<feature type="transmembrane region" description="Helical" evidence="11">
    <location>
        <begin position="236"/>
        <end position="254"/>
    </location>
</feature>
<feature type="transmembrane region" description="Helical" evidence="11">
    <location>
        <begin position="732"/>
        <end position="754"/>
    </location>
</feature>
<keyword evidence="4" id="KW-1003">Cell membrane</keyword>
<protein>
    <submittedName>
        <fullName evidence="14">Similar to S.cerevisiae protein STE6 (Plasma membrane ATP-binding cassette (ABC) transporter)</fullName>
    </submittedName>
</protein>
<feature type="transmembrane region" description="Helical" evidence="11">
    <location>
        <begin position="832"/>
        <end position="854"/>
    </location>
</feature>
<accession>A0A1M8A006</accession>
<dbReference type="Gene3D" id="3.40.50.300">
    <property type="entry name" value="P-loop containing nucleotide triphosphate hydrolases"/>
    <property type="match status" value="2"/>
</dbReference>
<keyword evidence="5 11" id="KW-0812">Transmembrane</keyword>
<gene>
    <name evidence="14" type="ORF">MSYG_0049</name>
</gene>
<dbReference type="Gene3D" id="1.20.1560.10">
    <property type="entry name" value="ABC transporter type 1, transmembrane domain"/>
    <property type="match status" value="1"/>
</dbReference>
<dbReference type="InterPro" id="IPR039421">
    <property type="entry name" value="Type_1_exporter"/>
</dbReference>
<feature type="transmembrane region" description="Helical" evidence="11">
    <location>
        <begin position="197"/>
        <end position="216"/>
    </location>
</feature>
<feature type="domain" description="ABC transmembrane type-1" evidence="13">
    <location>
        <begin position="1"/>
        <end position="255"/>
    </location>
</feature>
<dbReference type="AlphaFoldDB" id="A0A1M8A006"/>
<evidence type="ECO:0000256" key="9">
    <source>
        <dbReference type="ARBA" id="ARBA00023136"/>
    </source>
</evidence>
<dbReference type="InterPro" id="IPR003593">
    <property type="entry name" value="AAA+_ATPase"/>
</dbReference>
<dbReference type="GO" id="GO:0005886">
    <property type="term" value="C:plasma membrane"/>
    <property type="evidence" value="ECO:0007669"/>
    <property type="project" value="UniProtKB-SubCell"/>
</dbReference>
<dbReference type="InterPro" id="IPR027417">
    <property type="entry name" value="P-loop_NTPase"/>
</dbReference>
<dbReference type="EMBL" id="LT671821">
    <property type="protein sequence ID" value="SHO75717.1"/>
    <property type="molecule type" value="Genomic_DNA"/>
</dbReference>
<dbReference type="Pfam" id="PF00005">
    <property type="entry name" value="ABC_tran"/>
    <property type="match status" value="2"/>
</dbReference>
<dbReference type="PANTHER" id="PTHR43394">
    <property type="entry name" value="ATP-DEPENDENT PERMEASE MDL1, MITOCHONDRIAL"/>
    <property type="match status" value="1"/>
</dbReference>
<dbReference type="CDD" id="cd18577">
    <property type="entry name" value="ABC_6TM_Pgp_ABCB1_D1_like"/>
    <property type="match status" value="1"/>
</dbReference>
<evidence type="ECO:0000256" key="4">
    <source>
        <dbReference type="ARBA" id="ARBA00022475"/>
    </source>
</evidence>
<keyword evidence="3" id="KW-0813">Transport</keyword>
<feature type="transmembrane region" description="Helical" evidence="11">
    <location>
        <begin position="911"/>
        <end position="937"/>
    </location>
</feature>
<feature type="domain" description="ABC transporter" evidence="12">
    <location>
        <begin position="1011"/>
        <end position="1250"/>
    </location>
</feature>
<dbReference type="FunFam" id="3.40.50.300:FF:000854">
    <property type="entry name" value="Multidrug ABC transporter ATP-binding protein"/>
    <property type="match status" value="1"/>
</dbReference>
<dbReference type="OrthoDB" id="6500128at2759"/>
<feature type="transmembrane region" description="Helical" evidence="11">
    <location>
        <begin position="949"/>
        <end position="968"/>
    </location>
</feature>
<dbReference type="FunFam" id="3.40.50.300:FF:000913">
    <property type="entry name" value="ABC multidrug transporter SitT"/>
    <property type="match status" value="1"/>
</dbReference>
<dbReference type="GO" id="GO:0016887">
    <property type="term" value="F:ATP hydrolysis activity"/>
    <property type="evidence" value="ECO:0007669"/>
    <property type="project" value="InterPro"/>
</dbReference>
<evidence type="ECO:0000256" key="11">
    <source>
        <dbReference type="SAM" id="Phobius"/>
    </source>
</evidence>
<proteinExistence type="inferred from homology"/>
<evidence type="ECO:0000256" key="6">
    <source>
        <dbReference type="ARBA" id="ARBA00022741"/>
    </source>
</evidence>
<dbReference type="SUPFAM" id="SSF90123">
    <property type="entry name" value="ABC transporter transmembrane region"/>
    <property type="match status" value="2"/>
</dbReference>
<comment type="subcellular location">
    <subcellularLocation>
        <location evidence="1">Cell membrane</location>
        <topology evidence="1">Multi-pass membrane protein</topology>
    </subcellularLocation>
</comment>
<organism evidence="14 15">
    <name type="scientific">Malassezia sympodialis (strain ATCC 42132)</name>
    <name type="common">Atopic eczema-associated yeast</name>
    <dbReference type="NCBI Taxonomy" id="1230383"/>
    <lineage>
        <taxon>Eukaryota</taxon>
        <taxon>Fungi</taxon>
        <taxon>Dikarya</taxon>
        <taxon>Basidiomycota</taxon>
        <taxon>Ustilaginomycotina</taxon>
        <taxon>Malasseziomycetes</taxon>
        <taxon>Malasseziales</taxon>
        <taxon>Malasseziaceae</taxon>
        <taxon>Malassezia</taxon>
    </lineage>
</organism>
<evidence type="ECO:0000259" key="12">
    <source>
        <dbReference type="PROSITE" id="PS50893"/>
    </source>
</evidence>
<evidence type="ECO:0000256" key="2">
    <source>
        <dbReference type="ARBA" id="ARBA00007577"/>
    </source>
</evidence>
<feature type="domain" description="ABC transmembrane type-1" evidence="13">
    <location>
        <begin position="692"/>
        <end position="976"/>
    </location>
</feature>
<keyword evidence="7 14" id="KW-0067">ATP-binding</keyword>
<evidence type="ECO:0000256" key="1">
    <source>
        <dbReference type="ARBA" id="ARBA00004651"/>
    </source>
</evidence>
<dbReference type="SUPFAM" id="SSF52540">
    <property type="entry name" value="P-loop containing nucleoside triphosphate hydrolases"/>
    <property type="match status" value="2"/>
</dbReference>
<dbReference type="PROSITE" id="PS00211">
    <property type="entry name" value="ABC_TRANSPORTER_1"/>
    <property type="match status" value="2"/>
</dbReference>
<evidence type="ECO:0000259" key="13">
    <source>
        <dbReference type="PROSITE" id="PS50929"/>
    </source>
</evidence>
<evidence type="ECO:0000256" key="10">
    <source>
        <dbReference type="SAM" id="MobiDB-lite"/>
    </source>
</evidence>
<dbReference type="InterPro" id="IPR011527">
    <property type="entry name" value="ABC1_TM_dom"/>
</dbReference>
<sequence>MGPHMDFNNKLAMAMVLVGVCSFLTNFLFLVLMSTSTHKLSQGLRRTYFSAALVQDPTFYDRQGPGAISTHSNRDVSLIRTALGEKMGFFLNSIGTLIASITMALCKAPTHGGVLLSLPVFSILVFFGLGMLSDKATKAVIQADSHLSTFIEQVIASVRIVHSFEITQVLLDRIQSLFMKPLSKVVRLRTMVRASELAVMYFVVTVLYAIGFWWGSIQVANGRESMQGVVTSFFNYLNTLFSLTMVVAHFQSIVDSLTTLHEMRAVIERQPNIDIRDTSGLILGLPCSKATDTDVPTYTPSFELEDVTFAYPGRPYTVSLTDVSIVFKPGTVTALVGPSGSGKSTITTLLCREYDPDSCNDPALQEYSSEDVEKGQQRVQGRGRVLFGGVDMRDLNVRWLRSQIAVVRQNPQMFSGSIIENVAMGLSAGVKTDISVSDTVVREKVRIALMKAEAWDFVCKLPEGMDTIISGGRNTHLSGGQRQRIAIARALVREPQVLCLDEATSALDTSTEDKIKKTLQHEQESRGMTTIIVAHRLSTIQNADQIIVLKQGRVVERGTHNELVKAPGVYHDMVMYNRAASGLDSDFDVKLQPDTARSRGPTREKINGVKQESTHDDPPSYVHLSSAWRSEVAPRGGGGILSGTWDASDRAQLASQKHEGQTEDEIIQTSDASSSGQLHKLVWKQGWLLCMGVLFTTALGVSFPIVAWLSGSTIDGLGNQNRSVMRSDENTWAMWFFIISIINIFLGFGGSYCLETAAERFGEDAKVEALKAIMRQEIAFFDQKEHSSGALGAAIFSHTANLCASMGVVLCQLLISMVNLLSTIIMSLILNWLLTITLLAGMVTLLVSSFLNVYAMEKYEVKMQEPVDRSSSYIAEIIDAIGTVSSLGREAEVLNHFDESSTLSRSFMPNLVWGSVAYGYTQFALCGIAGLMMYWGIFVMNEGKATMQTVLSVFESVFVAVFASIRLGTFMPDLARARFGKRVISGWMQRVPEVASTRERVVWPPKGPRDIVFKDVELRYPQRPQYAAIKNLNLVIPEKTTVAFCGTSGSGKSSTLGLLQRFYEPCHGSITYGGLDLRSIPLHLWRSEMAYVSQEPVLYEGTLRWNLLLGAVNSELVTEADIEYACRQACVWDFAMGLPNGLDTEVGNKGSSLSGGQCQRVCIARALIRKPHILLFDEATSALDAESEVLVQRALDNAASQCTTITIAHRLSTIRRSNMICVVEDGEIVERGSHESLLAQRGRYFDLVEAQL</sequence>
<feature type="transmembrane region" description="Helical" evidence="11">
    <location>
        <begin position="87"/>
        <end position="105"/>
    </location>
</feature>
<dbReference type="GO" id="GO:0005743">
    <property type="term" value="C:mitochondrial inner membrane"/>
    <property type="evidence" value="ECO:0007669"/>
    <property type="project" value="TreeGrafter"/>
</dbReference>
<evidence type="ECO:0000256" key="7">
    <source>
        <dbReference type="ARBA" id="ARBA00022840"/>
    </source>
</evidence>
<comment type="similarity">
    <text evidence="2">Belongs to the ABC transporter superfamily. ABCB family. Multidrug resistance exporter (TC 3.A.1.201) subfamily.</text>
</comment>
<feature type="domain" description="ABC transporter" evidence="12">
    <location>
        <begin position="302"/>
        <end position="576"/>
    </location>
</feature>
<dbReference type="SMART" id="SM00382">
    <property type="entry name" value="AAA"/>
    <property type="match status" value="2"/>
</dbReference>
<feature type="region of interest" description="Disordered" evidence="10">
    <location>
        <begin position="593"/>
        <end position="620"/>
    </location>
</feature>
<keyword evidence="9 11" id="KW-0472">Membrane</keyword>
<evidence type="ECO:0000256" key="3">
    <source>
        <dbReference type="ARBA" id="ARBA00022448"/>
    </source>
</evidence>
<dbReference type="VEuPathDB" id="FungiDB:MSYG_0049"/>
<dbReference type="PROSITE" id="PS50893">
    <property type="entry name" value="ABC_TRANSPORTER_2"/>
    <property type="match status" value="2"/>
</dbReference>
<dbReference type="PROSITE" id="PS50929">
    <property type="entry name" value="ABC_TM1F"/>
    <property type="match status" value="2"/>
</dbReference>
<name>A0A1M8A006_MALS4</name>
<dbReference type="Pfam" id="PF00664">
    <property type="entry name" value="ABC_membrane"/>
    <property type="match status" value="2"/>
</dbReference>
<dbReference type="GO" id="GO:0015421">
    <property type="term" value="F:ABC-type oligopeptide transporter activity"/>
    <property type="evidence" value="ECO:0007669"/>
    <property type="project" value="TreeGrafter"/>
</dbReference>
<evidence type="ECO:0000313" key="14">
    <source>
        <dbReference type="EMBL" id="SHO75717.1"/>
    </source>
</evidence>
<keyword evidence="8 11" id="KW-1133">Transmembrane helix</keyword>
<dbReference type="GO" id="GO:0090374">
    <property type="term" value="P:oligopeptide export from mitochondrion"/>
    <property type="evidence" value="ECO:0007669"/>
    <property type="project" value="TreeGrafter"/>
</dbReference>
<evidence type="ECO:0000256" key="5">
    <source>
        <dbReference type="ARBA" id="ARBA00022692"/>
    </source>
</evidence>
<feature type="transmembrane region" description="Helical" evidence="11">
    <location>
        <begin position="687"/>
        <end position="709"/>
    </location>
</feature>
<dbReference type="PANTHER" id="PTHR43394:SF18">
    <property type="entry name" value="ABC TRANSPORTER B FAMILY MEMBER 11-LIKE"/>
    <property type="match status" value="1"/>
</dbReference>
<dbReference type="InterPro" id="IPR017871">
    <property type="entry name" value="ABC_transporter-like_CS"/>
</dbReference>
<reference evidence="15" key="1">
    <citation type="journal article" date="2017" name="Nucleic Acids Res.">
        <title>Proteogenomics produces comprehensive and highly accurate protein-coding gene annotation in a complete genome assembly of Malassezia sympodialis.</title>
        <authorList>
            <person name="Zhu Y."/>
            <person name="Engstroem P.G."/>
            <person name="Tellgren-Roth C."/>
            <person name="Baudo C.D."/>
            <person name="Kennell J.C."/>
            <person name="Sun S."/>
            <person name="Billmyre R.B."/>
            <person name="Schroeder M.S."/>
            <person name="Andersson A."/>
            <person name="Holm T."/>
            <person name="Sigurgeirsson B."/>
            <person name="Wu G."/>
            <person name="Sankaranarayanan S.R."/>
            <person name="Siddharthan R."/>
            <person name="Sanyal K."/>
            <person name="Lundeberg J."/>
            <person name="Nystedt B."/>
            <person name="Boekhout T."/>
            <person name="Dawson T.L. Jr."/>
            <person name="Heitman J."/>
            <person name="Scheynius A."/>
            <person name="Lehtioe J."/>
        </authorList>
    </citation>
    <scope>NUCLEOTIDE SEQUENCE [LARGE SCALE GENOMIC DNA]</scope>
    <source>
        <strain evidence="15">ATCC 42132</strain>
    </source>
</reference>
<dbReference type="InterPro" id="IPR036640">
    <property type="entry name" value="ABC1_TM_sf"/>
</dbReference>
<feature type="transmembrane region" description="Helical" evidence="11">
    <location>
        <begin position="12"/>
        <end position="32"/>
    </location>
</feature>
<keyword evidence="15" id="KW-1185">Reference proteome</keyword>
<dbReference type="GO" id="GO:0005524">
    <property type="term" value="F:ATP binding"/>
    <property type="evidence" value="ECO:0007669"/>
    <property type="project" value="UniProtKB-KW"/>
</dbReference>
<dbReference type="CDD" id="cd18578">
    <property type="entry name" value="ABC_6TM_Pgp_ABCB1_D2_like"/>
    <property type="match status" value="1"/>
</dbReference>
<dbReference type="OMA" id="ACEDAYI"/>
<feature type="transmembrane region" description="Helical" evidence="11">
    <location>
        <begin position="802"/>
        <end position="826"/>
    </location>
</feature>
<dbReference type="InterPro" id="IPR003439">
    <property type="entry name" value="ABC_transporter-like_ATP-bd"/>
</dbReference>